<proteinExistence type="predicted"/>
<protein>
    <submittedName>
        <fullName evidence="1">Uncharacterized protein</fullName>
    </submittedName>
</protein>
<dbReference type="EMBL" id="CACVAW010000022">
    <property type="protein sequence ID" value="CAA6806133.1"/>
    <property type="molecule type" value="Genomic_DNA"/>
</dbReference>
<sequence>MRLPKEIKFFNEYNCYPLWLNNIHEKCTFNVENEKWTLPNINPLWLPISKELKQEIEKWDDFYQNLFMNTPKVFKVKEMTLKEKQWFYKKGKELFERLKKELPNVKVYYHDMEYEKVVE</sequence>
<reference evidence="1" key="1">
    <citation type="submission" date="2020-01" db="EMBL/GenBank/DDBJ databases">
        <authorList>
            <person name="Meier V. D."/>
            <person name="Meier V D."/>
        </authorList>
    </citation>
    <scope>NUCLEOTIDE SEQUENCE</scope>
    <source>
        <strain evidence="1">HLG_WM_MAG_12</strain>
    </source>
</reference>
<name>A0A6S6SCT1_9BACT</name>
<evidence type="ECO:0000313" key="1">
    <source>
        <dbReference type="EMBL" id="CAA6806133.1"/>
    </source>
</evidence>
<gene>
    <name evidence="1" type="ORF">HELGO_WM13546</name>
</gene>
<dbReference type="AlphaFoldDB" id="A0A6S6SCT1"/>
<organism evidence="1">
    <name type="scientific">uncultured Campylobacterales bacterium</name>
    <dbReference type="NCBI Taxonomy" id="352960"/>
    <lineage>
        <taxon>Bacteria</taxon>
        <taxon>Pseudomonadati</taxon>
        <taxon>Campylobacterota</taxon>
        <taxon>Epsilonproteobacteria</taxon>
        <taxon>Campylobacterales</taxon>
        <taxon>environmental samples</taxon>
    </lineage>
</organism>
<accession>A0A6S6SCT1</accession>